<accession>A0A8B9PQX3</accession>
<reference evidence="2" key="2">
    <citation type="submission" date="2025-09" db="UniProtKB">
        <authorList>
            <consortium name="Ensembl"/>
        </authorList>
    </citation>
    <scope>IDENTIFICATION</scope>
</reference>
<dbReference type="GO" id="GO:0030119">
    <property type="term" value="C:AP-type membrane coat adaptor complex"/>
    <property type="evidence" value="ECO:0007669"/>
    <property type="project" value="InterPro"/>
</dbReference>
<dbReference type="Proteomes" id="UP000694424">
    <property type="component" value="Unplaced"/>
</dbReference>
<protein>
    <submittedName>
        <fullName evidence="2">Adaptor related protein complex 5 subunit sigma 1</fullName>
    </submittedName>
</protein>
<reference evidence="2" key="1">
    <citation type="submission" date="2025-08" db="UniProtKB">
        <authorList>
            <consortium name="Ensembl"/>
        </authorList>
    </citation>
    <scope>IDENTIFICATION</scope>
</reference>
<feature type="transmembrane region" description="Helical" evidence="1">
    <location>
        <begin position="12"/>
        <end position="31"/>
    </location>
</feature>
<dbReference type="GO" id="GO:0000724">
    <property type="term" value="P:double-strand break repair via homologous recombination"/>
    <property type="evidence" value="ECO:0007669"/>
    <property type="project" value="InterPro"/>
</dbReference>
<keyword evidence="1" id="KW-1133">Transmembrane helix</keyword>
<dbReference type="Ensembl" id="ENSAOWT00000016530.1">
    <property type="protein sequence ID" value="ENSAOWP00000014571.1"/>
    <property type="gene ID" value="ENSAOWG00000009943.1"/>
</dbReference>
<dbReference type="PANTHER" id="PTHR16120:SF0">
    <property type="entry name" value="AP-5 COMPLEX SUBUNIT SIGMA-1"/>
    <property type="match status" value="1"/>
</dbReference>
<dbReference type="AlphaFoldDB" id="A0A8B9PQX3"/>
<organism evidence="2 3">
    <name type="scientific">Apteryx owenii</name>
    <name type="common">Little spotted kiwi</name>
    <dbReference type="NCBI Taxonomy" id="8824"/>
    <lineage>
        <taxon>Eukaryota</taxon>
        <taxon>Metazoa</taxon>
        <taxon>Chordata</taxon>
        <taxon>Craniata</taxon>
        <taxon>Vertebrata</taxon>
        <taxon>Euteleostomi</taxon>
        <taxon>Archelosauria</taxon>
        <taxon>Archosauria</taxon>
        <taxon>Dinosauria</taxon>
        <taxon>Saurischia</taxon>
        <taxon>Theropoda</taxon>
        <taxon>Coelurosauria</taxon>
        <taxon>Aves</taxon>
        <taxon>Palaeognathae</taxon>
        <taxon>Apterygiformes</taxon>
        <taxon>Apterygidae</taxon>
        <taxon>Apteryx</taxon>
    </lineage>
</organism>
<sequence length="185" mass="19789">LFRAPGAACLRAAAACSWFCLVLVSFSFLRFPGFVTRLLRRGAQQVDSQCRLLQAAAGRAAAPTLPQLPDEPVSLQAAPGGLFRLPAGDPFAEPATVVWLAVLALGFALVCDPHENLPLAESTLRRLAQRLLGSLRLLSPGSAALLRADSAEALLDRFLPHGQLLFLNEPFVQALDRELGARAAR</sequence>
<proteinExistence type="predicted"/>
<evidence type="ECO:0000256" key="1">
    <source>
        <dbReference type="SAM" id="Phobius"/>
    </source>
</evidence>
<dbReference type="InterPro" id="IPR029392">
    <property type="entry name" value="AP-5_subunit_s1"/>
</dbReference>
<dbReference type="PANTHER" id="PTHR16120">
    <property type="entry name" value="AP-5 COMPLEX SUBUNIT SIGMA-1"/>
    <property type="match status" value="1"/>
</dbReference>
<name>A0A8B9PQX3_APTOW</name>
<keyword evidence="1" id="KW-0472">Membrane</keyword>
<dbReference type="GO" id="GO:0005770">
    <property type="term" value="C:late endosome"/>
    <property type="evidence" value="ECO:0007669"/>
    <property type="project" value="TreeGrafter"/>
</dbReference>
<dbReference type="GO" id="GO:0005829">
    <property type="term" value="C:cytosol"/>
    <property type="evidence" value="ECO:0007669"/>
    <property type="project" value="TreeGrafter"/>
</dbReference>
<dbReference type="GO" id="GO:0016197">
    <property type="term" value="P:endosomal transport"/>
    <property type="evidence" value="ECO:0007669"/>
    <property type="project" value="InterPro"/>
</dbReference>
<dbReference type="Pfam" id="PF15001">
    <property type="entry name" value="AP-5_subunit_s1"/>
    <property type="match status" value="1"/>
</dbReference>
<evidence type="ECO:0000313" key="3">
    <source>
        <dbReference type="Proteomes" id="UP000694424"/>
    </source>
</evidence>
<keyword evidence="3" id="KW-1185">Reference proteome</keyword>
<keyword evidence="1" id="KW-0812">Transmembrane</keyword>
<dbReference type="GO" id="GO:0005764">
    <property type="term" value="C:lysosome"/>
    <property type="evidence" value="ECO:0007669"/>
    <property type="project" value="TreeGrafter"/>
</dbReference>
<evidence type="ECO:0000313" key="2">
    <source>
        <dbReference type="Ensembl" id="ENSAOWP00000014571.1"/>
    </source>
</evidence>